<evidence type="ECO:0000313" key="2">
    <source>
        <dbReference type="EMBL" id="AMF92932.1"/>
    </source>
</evidence>
<feature type="chain" id="PRO_5043668196" evidence="1">
    <location>
        <begin position="25"/>
        <end position="72"/>
    </location>
</feature>
<reference evidence="3 5" key="3">
    <citation type="submission" date="2018-06" db="EMBL/GenBank/DDBJ databases">
        <authorList>
            <consortium name="Pathogen Informatics"/>
            <person name="Doyle S."/>
        </authorList>
    </citation>
    <scope>NUCLEOTIDE SEQUENCE [LARGE SCALE GENOMIC DNA]</scope>
    <source>
        <strain evidence="3 5">NCTC11327</strain>
    </source>
</reference>
<protein>
    <submittedName>
        <fullName evidence="3">Uncharacterized protein</fullName>
    </submittedName>
</protein>
<feature type="signal peptide" evidence="1">
    <location>
        <begin position="1"/>
        <end position="24"/>
    </location>
</feature>
<dbReference type="Proteomes" id="UP000254626">
    <property type="component" value="Unassembled WGS sequence"/>
</dbReference>
<keyword evidence="4" id="KW-1185">Reference proteome</keyword>
<proteinExistence type="predicted"/>
<reference evidence="4" key="1">
    <citation type="submission" date="2015-12" db="EMBL/GenBank/DDBJ databases">
        <title>FDA dAtabase for Regulatory Grade micrObial Sequences (FDA-ARGOS): Supporting development and validation of Infectious Disease Dx tests.</title>
        <authorList>
            <person name="Hoffmann M."/>
            <person name="Allard M."/>
            <person name="Evans P."/>
            <person name="Brown E."/>
            <person name="Tallon L.J."/>
            <person name="Sadzewicz L."/>
            <person name="Sengamalay N."/>
            <person name="Ott S."/>
            <person name="Godinez A."/>
            <person name="Nagaraj S."/>
            <person name="Vyas G."/>
            <person name="Aluvathingal J."/>
            <person name="Nadendla S."/>
            <person name="Geyer C."/>
            <person name="Sichtig H."/>
        </authorList>
    </citation>
    <scope>NUCLEOTIDE SEQUENCE [LARGE SCALE GENOMIC DNA]</scope>
    <source>
        <strain evidence="4">ATCC 33809</strain>
    </source>
</reference>
<name>A0AAX2LW10_VIBFL</name>
<dbReference type="EMBL" id="UHIP01000002">
    <property type="protein sequence ID" value="SUQ26281.1"/>
    <property type="molecule type" value="Genomic_DNA"/>
</dbReference>
<evidence type="ECO:0000256" key="1">
    <source>
        <dbReference type="SAM" id="SignalP"/>
    </source>
</evidence>
<evidence type="ECO:0000313" key="4">
    <source>
        <dbReference type="Proteomes" id="UP000057088"/>
    </source>
</evidence>
<organism evidence="3 5">
    <name type="scientific">Vibrio fluvialis</name>
    <dbReference type="NCBI Taxonomy" id="676"/>
    <lineage>
        <taxon>Bacteria</taxon>
        <taxon>Pseudomonadati</taxon>
        <taxon>Pseudomonadota</taxon>
        <taxon>Gammaproteobacteria</taxon>
        <taxon>Vibrionales</taxon>
        <taxon>Vibrionaceae</taxon>
        <taxon>Vibrio</taxon>
    </lineage>
</organism>
<sequence>MKSTLLLVISVAVFGWAAISPANAMTWQGAYKSETKGKFVKICKYKIAGSKDEAAVTVSAYEICPRVYSFNL</sequence>
<keyword evidence="1" id="KW-0732">Signal</keyword>
<dbReference type="KEGG" id="vfl:AL536_05585"/>
<dbReference type="EMBL" id="CP014034">
    <property type="protein sequence ID" value="AMF92932.1"/>
    <property type="molecule type" value="Genomic_DNA"/>
</dbReference>
<dbReference type="GeneID" id="29383946"/>
<reference evidence="2" key="2">
    <citation type="submission" date="2018-01" db="EMBL/GenBank/DDBJ databases">
        <title>FDA dAtabase for Regulatory Grade micrObial Sequences (FDA-ARGOS): Supporting development and validation of Infectious Disease Dx tests.</title>
        <authorList>
            <person name="Hoffmann M."/>
            <person name="Allard M."/>
            <person name="Evans P."/>
            <person name="Brown E."/>
            <person name="Tallon L."/>
            <person name="Sadzewicz L."/>
            <person name="Sengamalay N."/>
            <person name="Ott S."/>
            <person name="Godinez A."/>
            <person name="Nagaraj S."/>
            <person name="Vyas G."/>
            <person name="Aluvathingal J."/>
            <person name="Nadendla S."/>
            <person name="Geyer C."/>
            <person name="Sichtig H."/>
        </authorList>
    </citation>
    <scope>NUCLEOTIDE SEQUENCE</scope>
    <source>
        <strain evidence="2">ATCC 33809</strain>
    </source>
</reference>
<dbReference type="Proteomes" id="UP000057088">
    <property type="component" value="Chromosome 1"/>
</dbReference>
<dbReference type="RefSeq" id="WP_024374936.1">
    <property type="nucleotide sequence ID" value="NZ_CABLBX010000023.1"/>
</dbReference>
<evidence type="ECO:0000313" key="5">
    <source>
        <dbReference type="Proteomes" id="UP000254626"/>
    </source>
</evidence>
<dbReference type="AlphaFoldDB" id="A0AAX2LW10"/>
<accession>A0AAX2LW10</accession>
<gene>
    <name evidence="2" type="ORF">AL536_05585</name>
    <name evidence="3" type="ORF">NCTC11327_03141</name>
</gene>
<evidence type="ECO:0000313" key="3">
    <source>
        <dbReference type="EMBL" id="SUQ26281.1"/>
    </source>
</evidence>